<dbReference type="PANTHER" id="PTHR12250">
    <property type="entry name" value="PHOSPHATIDYLINOSITOL GLYCAN, CLASS N"/>
    <property type="match status" value="1"/>
</dbReference>
<feature type="transmembrane region" description="Helical" evidence="1">
    <location>
        <begin position="383"/>
        <end position="399"/>
    </location>
</feature>
<feature type="region of interest" description="Disordered" evidence="2">
    <location>
        <begin position="582"/>
        <end position="640"/>
    </location>
</feature>
<dbReference type="UniPathway" id="UPA00196"/>
<keyword evidence="1" id="KW-0472">Membrane</keyword>
<organism evidence="5 6">
    <name type="scientific">Magnaporthiopsis poae (strain ATCC 64411 / 73-15)</name>
    <name type="common">Kentucky bluegrass fungus</name>
    <name type="synonym">Magnaporthe poae</name>
    <dbReference type="NCBI Taxonomy" id="644358"/>
    <lineage>
        <taxon>Eukaryota</taxon>
        <taxon>Fungi</taxon>
        <taxon>Dikarya</taxon>
        <taxon>Ascomycota</taxon>
        <taxon>Pezizomycotina</taxon>
        <taxon>Sordariomycetes</taxon>
        <taxon>Sordariomycetidae</taxon>
        <taxon>Magnaporthales</taxon>
        <taxon>Magnaporthaceae</taxon>
        <taxon>Magnaporthiopsis</taxon>
    </lineage>
</organism>
<feature type="transmembrane region" description="Helical" evidence="1">
    <location>
        <begin position="512"/>
        <end position="531"/>
    </location>
</feature>
<comment type="function">
    <text evidence="1">Ethanolamine phosphate transferase involved in glycosylphosphatidylinositol-anchor biosynthesis. Transfers ethanolamine phosphate to the first alpha-1,4-linked mannose of the glycosylphosphatidylinositol precursor of GPI-anchor.</text>
</comment>
<reference evidence="4" key="1">
    <citation type="submission" date="2010-05" db="EMBL/GenBank/DDBJ databases">
        <title>The Genome Sequence of Magnaporthe poae strain ATCC 64411.</title>
        <authorList>
            <consortium name="The Broad Institute Genome Sequencing Platform"/>
            <consortium name="Broad Institute Genome Sequencing Center for Infectious Disease"/>
            <person name="Ma L.-J."/>
            <person name="Dead R."/>
            <person name="Young S."/>
            <person name="Zeng Q."/>
            <person name="Koehrsen M."/>
            <person name="Alvarado L."/>
            <person name="Berlin A."/>
            <person name="Chapman S.B."/>
            <person name="Chen Z."/>
            <person name="Freedman E."/>
            <person name="Gellesch M."/>
            <person name="Goldberg J."/>
            <person name="Griggs A."/>
            <person name="Gujja S."/>
            <person name="Heilman E.R."/>
            <person name="Heiman D."/>
            <person name="Hepburn T."/>
            <person name="Howarth C."/>
            <person name="Jen D."/>
            <person name="Larson L."/>
            <person name="Mehta T."/>
            <person name="Neiman D."/>
            <person name="Pearson M."/>
            <person name="Roberts A."/>
            <person name="Saif S."/>
            <person name="Shea T."/>
            <person name="Shenoy N."/>
            <person name="Sisk P."/>
            <person name="Stolte C."/>
            <person name="Sykes S."/>
            <person name="Walk T."/>
            <person name="White J."/>
            <person name="Yandava C."/>
            <person name="Haas B."/>
            <person name="Nusbaum C."/>
            <person name="Birren B."/>
        </authorList>
    </citation>
    <scope>NUCLEOTIDE SEQUENCE</scope>
    <source>
        <strain evidence="4">ATCC 64411</strain>
    </source>
</reference>
<feature type="transmembrane region" description="Helical" evidence="1">
    <location>
        <begin position="230"/>
        <end position="248"/>
    </location>
</feature>
<keyword evidence="1" id="KW-1133">Transmembrane helix</keyword>
<feature type="transmembrane region" description="Helical" evidence="1">
    <location>
        <begin position="205"/>
        <end position="223"/>
    </location>
</feature>
<dbReference type="eggNOG" id="KOG2124">
    <property type="taxonomic scope" value="Eukaryota"/>
</dbReference>
<keyword evidence="1" id="KW-0256">Endoplasmic reticulum</keyword>
<keyword evidence="1" id="KW-0808">Transferase</keyword>
<dbReference type="Proteomes" id="UP000011715">
    <property type="component" value="Unassembled WGS sequence"/>
</dbReference>
<dbReference type="STRING" id="644358.A0A0C4DY95"/>
<evidence type="ECO:0000313" key="5">
    <source>
        <dbReference type="EnsemblFungi" id="MAPG_05006T0"/>
    </source>
</evidence>
<evidence type="ECO:0000256" key="2">
    <source>
        <dbReference type="SAM" id="MobiDB-lite"/>
    </source>
</evidence>
<feature type="transmembrane region" description="Helical" evidence="1">
    <location>
        <begin position="115"/>
        <end position="133"/>
    </location>
</feature>
<feature type="transmembrane region" description="Helical" evidence="1">
    <location>
        <begin position="480"/>
        <end position="500"/>
    </location>
</feature>
<feature type="transmembrane region" description="Helical" evidence="1">
    <location>
        <begin position="176"/>
        <end position="199"/>
    </location>
</feature>
<dbReference type="InterPro" id="IPR017852">
    <property type="entry name" value="GPI_EtnP_transferase_1_C"/>
</dbReference>
<feature type="transmembrane region" description="Helical" evidence="1">
    <location>
        <begin position="254"/>
        <end position="274"/>
    </location>
</feature>
<comment type="similarity">
    <text evidence="1">Belongs to the PIGG/PIGN/PIGO family. PIGN subfamily.</text>
</comment>
<keyword evidence="1" id="KW-0337">GPI-anchor biosynthesis</keyword>
<feature type="transmembrane region" description="Helical" evidence="1">
    <location>
        <begin position="301"/>
        <end position="323"/>
    </location>
</feature>
<dbReference type="GO" id="GO:0006506">
    <property type="term" value="P:GPI anchor biosynthetic process"/>
    <property type="evidence" value="ECO:0007669"/>
    <property type="project" value="UniProtKB-UniPathway"/>
</dbReference>
<sequence length="640" mass="69907">MYRVKEEIKRAGELRFRPYGPLRGEDHGGGRVASERVADIRKLLDDGRYEEAIEESAALIRVGLEGLRYLQTYDWLFLRALITIGYLGWMAFALATVVDVHVLHGRVAPARDVPGAVIFSSVLLVLYASFIMSGSSPTYYAYAFFPVFFWEEVYARRQTLAEGRRVLFAHIKPGASLLSFVINTAIYIGVIVSLALGYIHREILTAIYIIGSFWPATYGLGFLREHATLSATWFASCLAMSTFTLLPAMKLENLNLILLGGAFMVMIGVTYLVFEDWVLSDFSSSKTVAVSHVSRPINRSLVGAQVGLVILSMVVTRSSVLSLQARQGLPLGNQVAGLFVLFSSLFMPVAYRIQPNNHYLHRLVVIFLTFAPTFVILSISYEGIFYVVFSITLVAWVRLEHAGHVSTLRRPEATNGSASTTSAPTSKFRPLMVKDARVALFYFVLIQSAFFSTGNVASVSSFSLESVNRLQPVFDPLTQGALLVVKLMVPFALVSANVGILNRRLGITPSALFMVVVAVSDVLTLYFFWVVKDEGSWLEIGSTISHFFIASLLCVFLVLLEGVSALFVSGVEVAGATDGGARERAREGKMGVQEQEQPLLDGDGKAAGEEAGGATGTGTGDEKKEESNGAAAAEEMITVE</sequence>
<feature type="transmembrane region" description="Helical" evidence="1">
    <location>
        <begin position="360"/>
        <end position="377"/>
    </location>
</feature>
<name>A0A0C4DY95_MAGP6</name>
<dbReference type="AlphaFoldDB" id="A0A0C4DY95"/>
<gene>
    <name evidence="4" type="ORF">MAPG_05006</name>
</gene>
<protein>
    <recommendedName>
        <fullName evidence="1">GPI ethanolamine phosphate transferase 1</fullName>
        <ecNumber evidence="1">2.-.-.-</ecNumber>
    </recommendedName>
</protein>
<dbReference type="Pfam" id="PF04987">
    <property type="entry name" value="PigN"/>
    <property type="match status" value="1"/>
</dbReference>
<dbReference type="EnsemblFungi" id="MAPG_05006T0">
    <property type="protein sequence ID" value="MAPG_05006T0"/>
    <property type="gene ID" value="MAPG_05006"/>
</dbReference>
<dbReference type="EMBL" id="ADBL01001173">
    <property type="status" value="NOT_ANNOTATED_CDS"/>
    <property type="molecule type" value="Genomic_DNA"/>
</dbReference>
<dbReference type="InterPro" id="IPR007070">
    <property type="entry name" value="GPI_EtnP_transferase_1"/>
</dbReference>
<feature type="transmembrane region" description="Helical" evidence="1">
    <location>
        <begin position="76"/>
        <end position="103"/>
    </location>
</feature>
<keyword evidence="6" id="KW-1185">Reference proteome</keyword>
<evidence type="ECO:0000259" key="3">
    <source>
        <dbReference type="Pfam" id="PF04987"/>
    </source>
</evidence>
<dbReference type="PANTHER" id="PTHR12250:SF0">
    <property type="entry name" value="GPI ETHANOLAMINE PHOSPHATE TRANSFERASE 1"/>
    <property type="match status" value="1"/>
</dbReference>
<dbReference type="GO" id="GO:0005789">
    <property type="term" value="C:endoplasmic reticulum membrane"/>
    <property type="evidence" value="ECO:0007669"/>
    <property type="project" value="UniProtKB-SubCell"/>
</dbReference>
<comment type="pathway">
    <text evidence="1">Glycolipid biosynthesis; glycosylphosphatidylinositol-anchor biosynthesis.</text>
</comment>
<feature type="transmembrane region" description="Helical" evidence="1">
    <location>
        <begin position="537"/>
        <end position="560"/>
    </location>
</feature>
<dbReference type="EC" id="2.-.-.-" evidence="1"/>
<feature type="compositionally biased region" description="Gly residues" evidence="2">
    <location>
        <begin position="610"/>
        <end position="619"/>
    </location>
</feature>
<feature type="domain" description="GPI ethanolamine phosphate transferase 1 C-terminal" evidence="3">
    <location>
        <begin position="65"/>
        <end position="536"/>
    </location>
</feature>
<evidence type="ECO:0000256" key="1">
    <source>
        <dbReference type="RuleBase" id="RU367138"/>
    </source>
</evidence>
<dbReference type="OMA" id="DAWATIS"/>
<comment type="subcellular location">
    <subcellularLocation>
        <location evidence="1">Endoplasmic reticulum membrane</location>
        <topology evidence="1">Multi-pass membrane protein</topology>
    </subcellularLocation>
</comment>
<reference evidence="5" key="5">
    <citation type="submission" date="2015-06" db="UniProtKB">
        <authorList>
            <consortium name="EnsemblFungi"/>
        </authorList>
    </citation>
    <scope>IDENTIFICATION</scope>
    <source>
        <strain evidence="5">ATCC 64411</strain>
    </source>
</reference>
<dbReference type="VEuPathDB" id="FungiDB:MAPG_05006"/>
<reference evidence="4" key="3">
    <citation type="submission" date="2011-03" db="EMBL/GenBank/DDBJ databases">
        <title>Annotation of Magnaporthe poae ATCC 64411.</title>
        <authorList>
            <person name="Ma L.-J."/>
            <person name="Dead R."/>
            <person name="Young S.K."/>
            <person name="Zeng Q."/>
            <person name="Gargeya S."/>
            <person name="Fitzgerald M."/>
            <person name="Haas B."/>
            <person name="Abouelleil A."/>
            <person name="Alvarado L."/>
            <person name="Arachchi H.M."/>
            <person name="Berlin A."/>
            <person name="Brown A."/>
            <person name="Chapman S.B."/>
            <person name="Chen Z."/>
            <person name="Dunbar C."/>
            <person name="Freedman E."/>
            <person name="Gearin G."/>
            <person name="Gellesch M."/>
            <person name="Goldberg J."/>
            <person name="Griggs A."/>
            <person name="Gujja S."/>
            <person name="Heiman D."/>
            <person name="Howarth C."/>
            <person name="Larson L."/>
            <person name="Lui A."/>
            <person name="MacDonald P.J.P."/>
            <person name="Mehta T."/>
            <person name="Montmayeur A."/>
            <person name="Murphy C."/>
            <person name="Neiman D."/>
            <person name="Pearson M."/>
            <person name="Priest M."/>
            <person name="Roberts A."/>
            <person name="Saif S."/>
            <person name="Shea T."/>
            <person name="Shenoy N."/>
            <person name="Sisk P."/>
            <person name="Stolte C."/>
            <person name="Sykes S."/>
            <person name="Yandava C."/>
            <person name="Wortman J."/>
            <person name="Nusbaum C."/>
            <person name="Birren B."/>
        </authorList>
    </citation>
    <scope>NUCLEOTIDE SEQUENCE</scope>
    <source>
        <strain evidence="4">ATCC 64411</strain>
    </source>
</reference>
<feature type="transmembrane region" description="Helical" evidence="1">
    <location>
        <begin position="439"/>
        <end position="460"/>
    </location>
</feature>
<reference evidence="6" key="2">
    <citation type="submission" date="2010-05" db="EMBL/GenBank/DDBJ databases">
        <title>The genome sequence of Magnaporthe poae strain ATCC 64411.</title>
        <authorList>
            <person name="Ma L.-J."/>
            <person name="Dead R."/>
            <person name="Young S."/>
            <person name="Zeng Q."/>
            <person name="Koehrsen M."/>
            <person name="Alvarado L."/>
            <person name="Berlin A."/>
            <person name="Chapman S.B."/>
            <person name="Chen Z."/>
            <person name="Freedman E."/>
            <person name="Gellesch M."/>
            <person name="Goldberg J."/>
            <person name="Griggs A."/>
            <person name="Gujja S."/>
            <person name="Heilman E.R."/>
            <person name="Heiman D."/>
            <person name="Hepburn T."/>
            <person name="Howarth C."/>
            <person name="Jen D."/>
            <person name="Larson L."/>
            <person name="Mehta T."/>
            <person name="Neiman D."/>
            <person name="Pearson M."/>
            <person name="Roberts A."/>
            <person name="Saif S."/>
            <person name="Shea T."/>
            <person name="Shenoy N."/>
            <person name="Sisk P."/>
            <person name="Stolte C."/>
            <person name="Sykes S."/>
            <person name="Walk T."/>
            <person name="White J."/>
            <person name="Yandava C."/>
            <person name="Haas B."/>
            <person name="Nusbaum C."/>
            <person name="Birren B."/>
        </authorList>
    </citation>
    <scope>NUCLEOTIDE SEQUENCE [LARGE SCALE GENOMIC DNA]</scope>
    <source>
        <strain evidence="6">ATCC 64411 / 73-15</strain>
    </source>
</reference>
<evidence type="ECO:0000313" key="6">
    <source>
        <dbReference type="Proteomes" id="UP000011715"/>
    </source>
</evidence>
<dbReference type="GO" id="GO:0051377">
    <property type="term" value="F:mannose-ethanolamine phosphotransferase activity"/>
    <property type="evidence" value="ECO:0007669"/>
    <property type="project" value="UniProtKB-UniRule"/>
</dbReference>
<evidence type="ECO:0000313" key="4">
    <source>
        <dbReference type="EMBL" id="KLU85987.1"/>
    </source>
</evidence>
<dbReference type="EMBL" id="GL876969">
    <property type="protein sequence ID" value="KLU85987.1"/>
    <property type="molecule type" value="Genomic_DNA"/>
</dbReference>
<dbReference type="OrthoDB" id="2748310at2759"/>
<accession>A0A0C4DY95</accession>
<keyword evidence="1" id="KW-0812">Transmembrane</keyword>
<reference evidence="5" key="4">
    <citation type="journal article" date="2015" name="G3 (Bethesda)">
        <title>Genome sequences of three phytopathogenic species of the Magnaporthaceae family of fungi.</title>
        <authorList>
            <person name="Okagaki L.H."/>
            <person name="Nunes C.C."/>
            <person name="Sailsbery J."/>
            <person name="Clay B."/>
            <person name="Brown D."/>
            <person name="John T."/>
            <person name="Oh Y."/>
            <person name="Young N."/>
            <person name="Fitzgerald M."/>
            <person name="Haas B.J."/>
            <person name="Zeng Q."/>
            <person name="Young S."/>
            <person name="Adiconis X."/>
            <person name="Fan L."/>
            <person name="Levin J.Z."/>
            <person name="Mitchell T.K."/>
            <person name="Okubara P.A."/>
            <person name="Farman M.L."/>
            <person name="Kohn L.M."/>
            <person name="Birren B."/>
            <person name="Ma L.-J."/>
            <person name="Dean R.A."/>
        </authorList>
    </citation>
    <scope>NUCLEOTIDE SEQUENCE</scope>
    <source>
        <strain evidence="5">ATCC 64411 / 73-15</strain>
    </source>
</reference>
<feature type="transmembrane region" description="Helical" evidence="1">
    <location>
        <begin position="335"/>
        <end position="353"/>
    </location>
</feature>
<proteinExistence type="inferred from homology"/>